<reference evidence="3 4" key="1">
    <citation type="journal article" date="2009" name="Stand. Genomic Sci.">
        <title>Complete genome sequence of Kytococcus sedentarius type strain (541).</title>
        <authorList>
            <person name="Sims D."/>
            <person name="Brettin T."/>
            <person name="Detter J.C."/>
            <person name="Han C."/>
            <person name="Lapidus A."/>
            <person name="Copeland A."/>
            <person name="Glavina Del Rio T."/>
            <person name="Nolan M."/>
            <person name="Chen F."/>
            <person name="Lucas S."/>
            <person name="Tice H."/>
            <person name="Cheng J.F."/>
            <person name="Bruce D."/>
            <person name="Goodwin L."/>
            <person name="Pitluck S."/>
            <person name="Ovchinnikova G."/>
            <person name="Pati A."/>
            <person name="Ivanova N."/>
            <person name="Mavrommatis K."/>
            <person name="Chen A."/>
            <person name="Palaniappan K."/>
            <person name="D'haeseleer P."/>
            <person name="Chain P."/>
            <person name="Bristow J."/>
            <person name="Eisen J.A."/>
            <person name="Markowitz V."/>
            <person name="Hugenholtz P."/>
            <person name="Schneider S."/>
            <person name="Goker M."/>
            <person name="Pukall R."/>
            <person name="Kyrpides N.C."/>
            <person name="Klenk H.P."/>
        </authorList>
    </citation>
    <scope>NUCLEOTIDE SEQUENCE [LARGE SCALE GENOMIC DNA]</scope>
    <source>
        <strain evidence="4">ATCC 14392 / DSM 20547 / JCM 11482 / CCUG 33030 / NBRC 15357 / NCTC 11040 / CCM 314 / 541</strain>
    </source>
</reference>
<dbReference type="eggNOG" id="COG0243">
    <property type="taxonomic scope" value="Bacteria"/>
</dbReference>
<dbReference type="HOGENOM" id="CLU_1287934_0_0_11"/>
<dbReference type="RefSeq" id="WP_015779260.1">
    <property type="nucleotide sequence ID" value="NC_013169.1"/>
</dbReference>
<dbReference type="EMBL" id="CP001686">
    <property type="protein sequence ID" value="ACV06315.1"/>
    <property type="molecule type" value="Genomic_DNA"/>
</dbReference>
<organism evidence="3 4">
    <name type="scientific">Kytococcus sedentarius (strain ATCC 14392 / DSM 20547 / JCM 11482 / CCUG 33030 / NBRC 15357 / NCTC 11040 / CCM 314 / 541)</name>
    <name type="common">Micrococcus sedentarius</name>
    <dbReference type="NCBI Taxonomy" id="478801"/>
    <lineage>
        <taxon>Bacteria</taxon>
        <taxon>Bacillati</taxon>
        <taxon>Actinomycetota</taxon>
        <taxon>Actinomycetes</taxon>
        <taxon>Micrococcales</taxon>
        <taxon>Kytococcaceae</taxon>
        <taxon>Kytococcus</taxon>
    </lineage>
</organism>
<dbReference type="Proteomes" id="UP000006666">
    <property type="component" value="Chromosome"/>
</dbReference>
<name>C7NHF8_KYTSD</name>
<dbReference type="InterPro" id="IPR017519">
    <property type="entry name" value="CHP03085"/>
</dbReference>
<dbReference type="GO" id="GO:0046872">
    <property type="term" value="F:metal ion binding"/>
    <property type="evidence" value="ECO:0007669"/>
    <property type="project" value="InterPro"/>
</dbReference>
<sequence length="248" mass="26441">MSPASASRPQQPTDHRAASDAGAAAPGGGSPAPDPARLLQAEREALVASFREAGPDAPTLCAGWTTRDLAAHLVVREARPDALPGIGLTGTPAEGHTEKVQSEYARKDWGTLLAQFSRGPAPWMPFALPVVGPAINIAEYVVHHEDVRRAVPEWTVRRDDALQQAVWRTLVRASRLTHRKSPVGVVLVAPGIGRTAAKRPPEGRGTVVLTGEPVELLLFSFGRESVARVELSGDPGDVEALRSHRRAL</sequence>
<evidence type="ECO:0000259" key="2">
    <source>
        <dbReference type="Pfam" id="PF11716"/>
    </source>
</evidence>
<dbReference type="AlphaFoldDB" id="C7NHF8"/>
<dbReference type="InterPro" id="IPR024344">
    <property type="entry name" value="MDMPI_metal-binding"/>
</dbReference>
<protein>
    <recommendedName>
        <fullName evidence="2">Mycothiol-dependent maleylpyruvate isomerase metal-binding domain-containing protein</fullName>
    </recommendedName>
</protein>
<evidence type="ECO:0000313" key="3">
    <source>
        <dbReference type="EMBL" id="ACV06315.1"/>
    </source>
</evidence>
<proteinExistence type="predicted"/>
<keyword evidence="4" id="KW-1185">Reference proteome</keyword>
<dbReference type="STRING" id="478801.Ksed_12830"/>
<feature type="compositionally biased region" description="Polar residues" evidence="1">
    <location>
        <begin position="1"/>
        <end position="12"/>
    </location>
</feature>
<evidence type="ECO:0000256" key="1">
    <source>
        <dbReference type="SAM" id="MobiDB-lite"/>
    </source>
</evidence>
<dbReference type="NCBIfam" id="TIGR03083">
    <property type="entry name" value="maleylpyruvate isomerase family mycothiol-dependent enzyme"/>
    <property type="match status" value="1"/>
</dbReference>
<feature type="region of interest" description="Disordered" evidence="1">
    <location>
        <begin position="1"/>
        <end position="35"/>
    </location>
</feature>
<dbReference type="InterPro" id="IPR034660">
    <property type="entry name" value="DinB/YfiT-like"/>
</dbReference>
<evidence type="ECO:0000313" key="4">
    <source>
        <dbReference type="Proteomes" id="UP000006666"/>
    </source>
</evidence>
<accession>C7NHF8</accession>
<dbReference type="NCBIfam" id="TIGR03085">
    <property type="entry name" value="TIGR03085 family metal-binding protein"/>
    <property type="match status" value="1"/>
</dbReference>
<dbReference type="SUPFAM" id="SSF109854">
    <property type="entry name" value="DinB/YfiT-like putative metalloenzymes"/>
    <property type="match status" value="1"/>
</dbReference>
<dbReference type="Gene3D" id="1.20.120.450">
    <property type="entry name" value="dinb family like domain"/>
    <property type="match status" value="1"/>
</dbReference>
<dbReference type="Pfam" id="PF11716">
    <property type="entry name" value="MDMPI_N"/>
    <property type="match status" value="1"/>
</dbReference>
<dbReference type="InterPro" id="IPR017517">
    <property type="entry name" value="Maleyloyr_isom"/>
</dbReference>
<dbReference type="KEGG" id="kse:Ksed_12830"/>
<feature type="domain" description="Mycothiol-dependent maleylpyruvate isomerase metal-binding" evidence="2">
    <location>
        <begin position="40"/>
        <end position="77"/>
    </location>
</feature>
<gene>
    <name evidence="3" type="ordered locus">Ksed_12830</name>
</gene>